<dbReference type="EMBL" id="JAPUUL010004129">
    <property type="protein sequence ID" value="KAJ8120328.1"/>
    <property type="molecule type" value="Genomic_DNA"/>
</dbReference>
<gene>
    <name evidence="1" type="ORF">O1611_g10394</name>
</gene>
<reference evidence="1" key="1">
    <citation type="submission" date="2022-12" db="EMBL/GenBank/DDBJ databases">
        <title>Genome Sequence of Lasiodiplodia mahajangana.</title>
        <authorList>
            <person name="Buettner E."/>
        </authorList>
    </citation>
    <scope>NUCLEOTIDE SEQUENCE</scope>
    <source>
        <strain evidence="1">VT137</strain>
    </source>
</reference>
<dbReference type="Proteomes" id="UP001153332">
    <property type="component" value="Unassembled WGS sequence"/>
</dbReference>
<name>A0ACC2IZG2_9PEZI</name>
<evidence type="ECO:0000313" key="2">
    <source>
        <dbReference type="Proteomes" id="UP001153332"/>
    </source>
</evidence>
<protein>
    <submittedName>
        <fullName evidence="1">Uncharacterized protein</fullName>
    </submittedName>
</protein>
<sequence length="101" mass="10723">MARCDPEQHRHMQAGGHSQPNTKTGLLLPVVLVYASPCQACPGEWGVSMSAPNGALLHAHGVPTPAYHALVIVLPPSNGMQRELAAVDLPGDPCTQRRRGQ</sequence>
<comment type="caution">
    <text evidence="1">The sequence shown here is derived from an EMBL/GenBank/DDBJ whole genome shotgun (WGS) entry which is preliminary data.</text>
</comment>
<evidence type="ECO:0000313" key="1">
    <source>
        <dbReference type="EMBL" id="KAJ8120328.1"/>
    </source>
</evidence>
<proteinExistence type="predicted"/>
<organism evidence="1 2">
    <name type="scientific">Lasiodiplodia mahajangana</name>
    <dbReference type="NCBI Taxonomy" id="1108764"/>
    <lineage>
        <taxon>Eukaryota</taxon>
        <taxon>Fungi</taxon>
        <taxon>Dikarya</taxon>
        <taxon>Ascomycota</taxon>
        <taxon>Pezizomycotina</taxon>
        <taxon>Dothideomycetes</taxon>
        <taxon>Dothideomycetes incertae sedis</taxon>
        <taxon>Botryosphaeriales</taxon>
        <taxon>Botryosphaeriaceae</taxon>
        <taxon>Lasiodiplodia</taxon>
    </lineage>
</organism>
<keyword evidence="2" id="KW-1185">Reference proteome</keyword>
<accession>A0ACC2IZG2</accession>